<dbReference type="GO" id="GO:0000139">
    <property type="term" value="C:Golgi membrane"/>
    <property type="evidence" value="ECO:0007669"/>
    <property type="project" value="UniProtKB-SubCell"/>
</dbReference>
<evidence type="ECO:0000256" key="2">
    <source>
        <dbReference type="ARBA" id="ARBA00004922"/>
    </source>
</evidence>
<dbReference type="UniPathway" id="UPA00378"/>
<evidence type="ECO:0000313" key="14">
    <source>
        <dbReference type="Proteomes" id="UP000002009"/>
    </source>
</evidence>
<evidence type="ECO:0000313" key="13">
    <source>
        <dbReference type="EMBL" id="ACO69241.1"/>
    </source>
</evidence>
<dbReference type="InParanoid" id="C1FGD9"/>
<evidence type="ECO:0000256" key="11">
    <source>
        <dbReference type="SAM" id="MobiDB-lite"/>
    </source>
</evidence>
<organism evidence="13 14">
    <name type="scientific">Micromonas commoda (strain RCC299 / NOUM17 / CCMP2709)</name>
    <name type="common">Picoplanktonic green alga</name>
    <dbReference type="NCBI Taxonomy" id="296587"/>
    <lineage>
        <taxon>Eukaryota</taxon>
        <taxon>Viridiplantae</taxon>
        <taxon>Chlorophyta</taxon>
        <taxon>Mamiellophyceae</taxon>
        <taxon>Mamiellales</taxon>
        <taxon>Mamiellaceae</taxon>
        <taxon>Micromonas</taxon>
    </lineage>
</organism>
<accession>C1FGD9</accession>
<dbReference type="EMBL" id="CP001575">
    <property type="protein sequence ID" value="ACO69241.1"/>
    <property type="molecule type" value="Genomic_DNA"/>
</dbReference>
<dbReference type="RefSeq" id="XP_002507983.1">
    <property type="nucleotide sequence ID" value="XM_002507937.1"/>
</dbReference>
<keyword evidence="5 13" id="KW-0808">Transferase</keyword>
<dbReference type="Pfam" id="PF01762">
    <property type="entry name" value="Galactosyl_T"/>
    <property type="match status" value="1"/>
</dbReference>
<feature type="region of interest" description="Disordered" evidence="11">
    <location>
        <begin position="1"/>
        <end position="20"/>
    </location>
</feature>
<keyword evidence="10 12" id="KW-0472">Membrane</keyword>
<feature type="transmembrane region" description="Helical" evidence="12">
    <location>
        <begin position="62"/>
        <end position="82"/>
    </location>
</feature>
<comment type="subcellular location">
    <subcellularLocation>
        <location evidence="1">Golgi apparatus membrane</location>
        <topology evidence="1">Single-pass type II membrane protein</topology>
    </subcellularLocation>
</comment>
<proteinExistence type="inferred from homology"/>
<evidence type="ECO:0000256" key="6">
    <source>
        <dbReference type="ARBA" id="ARBA00022692"/>
    </source>
</evidence>
<dbReference type="Proteomes" id="UP000002009">
    <property type="component" value="Chromosome 8"/>
</dbReference>
<evidence type="ECO:0000256" key="5">
    <source>
        <dbReference type="ARBA" id="ARBA00022679"/>
    </source>
</evidence>
<keyword evidence="9" id="KW-0333">Golgi apparatus</keyword>
<gene>
    <name evidence="13" type="ORF">MICPUN_60842</name>
</gene>
<name>C1FGD9_MICCC</name>
<sequence length="602" mass="65297">MARGATETSALLGRPSSARGTGLAVSSSAAFDDAPGDVEGGFAPDARPSQHPQHLRTKGRGLLARAVAGAALVVACVALAGFGASRYTVWRLGDEPVAGLAASAATAPQTKPRLLVAVISWQGGFDDTDAQERTWLPLLKDSSPDIEVDYRVFIGRDPEPTGEGEETEIPAEAYRRRRMLRFEGEQTRRGPRVENKAEISPSAGAGGVAGVGGGAGGGGAVAATTSNVDGAGATSFEFDFQPMDDPFAQADDNPRRASQLLENYASDETVIYKEQQTANDTPLTRTGLTPADHVVKLDVDDTYEGLPSKVVAAILWGTANDYDYFFKVDSDVFMMPTKFMAFLKRNAIDKGVDWMGSENKMRETDENPSGWKCSLSRVWHFGKCSRPELNSMPYEGVNPISVDGGHGYFLSKRAMRGVTEYVDAMYDLMEKNKYVNIYEDQMVSHILINQGFLPVDFTGVDVFNVPGITQLAAQNSCTLMTGPIGPAVGENLNKMANLRMSTGINMYETIFGFTPMSIDERMLPRSLLEVGIQPYVTREDMLLKFGYWQRRMENEADSMRNEAEELGVKLPADDAEDTTTYETKGEGGTEPVSEAPAAETKV</sequence>
<keyword evidence="8 12" id="KW-1133">Transmembrane helix</keyword>
<dbReference type="KEGG" id="mis:MICPUN_60842"/>
<keyword evidence="14" id="KW-1185">Reference proteome</keyword>
<dbReference type="GeneID" id="8245617"/>
<dbReference type="InterPro" id="IPR002659">
    <property type="entry name" value="Glyco_trans_31"/>
</dbReference>
<keyword evidence="7" id="KW-0735">Signal-anchor</keyword>
<evidence type="ECO:0000256" key="7">
    <source>
        <dbReference type="ARBA" id="ARBA00022968"/>
    </source>
</evidence>
<dbReference type="GO" id="GO:0016758">
    <property type="term" value="F:hexosyltransferase activity"/>
    <property type="evidence" value="ECO:0007669"/>
    <property type="project" value="InterPro"/>
</dbReference>
<feature type="region of interest" description="Disordered" evidence="11">
    <location>
        <begin position="558"/>
        <end position="602"/>
    </location>
</feature>
<evidence type="ECO:0000256" key="10">
    <source>
        <dbReference type="ARBA" id="ARBA00023136"/>
    </source>
</evidence>
<evidence type="ECO:0000256" key="8">
    <source>
        <dbReference type="ARBA" id="ARBA00022989"/>
    </source>
</evidence>
<evidence type="ECO:0000256" key="12">
    <source>
        <dbReference type="SAM" id="Phobius"/>
    </source>
</evidence>
<comment type="similarity">
    <text evidence="3">Belongs to the glycosyltransferase 31 family.</text>
</comment>
<feature type="compositionally biased region" description="Basic and acidic residues" evidence="11">
    <location>
        <begin position="558"/>
        <end position="567"/>
    </location>
</feature>
<dbReference type="AlphaFoldDB" id="C1FGD9"/>
<evidence type="ECO:0000256" key="9">
    <source>
        <dbReference type="ARBA" id="ARBA00023034"/>
    </source>
</evidence>
<reference evidence="13 14" key="1">
    <citation type="journal article" date="2009" name="Science">
        <title>Green evolution and dynamic adaptations revealed by genomes of the marine picoeukaryotes Micromonas.</title>
        <authorList>
            <person name="Worden A.Z."/>
            <person name="Lee J.H."/>
            <person name="Mock T."/>
            <person name="Rouze P."/>
            <person name="Simmons M.P."/>
            <person name="Aerts A.L."/>
            <person name="Allen A.E."/>
            <person name="Cuvelier M.L."/>
            <person name="Derelle E."/>
            <person name="Everett M.V."/>
            <person name="Foulon E."/>
            <person name="Grimwood J."/>
            <person name="Gundlach H."/>
            <person name="Henrissat B."/>
            <person name="Napoli C."/>
            <person name="McDonald S.M."/>
            <person name="Parker M.S."/>
            <person name="Rombauts S."/>
            <person name="Salamov A."/>
            <person name="Von Dassow P."/>
            <person name="Badger J.H."/>
            <person name="Coutinho P.M."/>
            <person name="Demir E."/>
            <person name="Dubchak I."/>
            <person name="Gentemann C."/>
            <person name="Eikrem W."/>
            <person name="Gready J.E."/>
            <person name="John U."/>
            <person name="Lanier W."/>
            <person name="Lindquist E.A."/>
            <person name="Lucas S."/>
            <person name="Mayer K.F."/>
            <person name="Moreau H."/>
            <person name="Not F."/>
            <person name="Otillar R."/>
            <person name="Panaud O."/>
            <person name="Pangilinan J."/>
            <person name="Paulsen I."/>
            <person name="Piegu B."/>
            <person name="Poliakov A."/>
            <person name="Robbens S."/>
            <person name="Schmutz J."/>
            <person name="Toulza E."/>
            <person name="Wyss T."/>
            <person name="Zelensky A."/>
            <person name="Zhou K."/>
            <person name="Armbrust E.V."/>
            <person name="Bhattacharya D."/>
            <person name="Goodenough U.W."/>
            <person name="Van de Peer Y."/>
            <person name="Grigoriev I.V."/>
        </authorList>
    </citation>
    <scope>NUCLEOTIDE SEQUENCE [LARGE SCALE GENOMIC DNA]</scope>
    <source>
        <strain evidence="14">RCC299 / NOUM17</strain>
    </source>
</reference>
<comment type="pathway">
    <text evidence="2">Protein modification; protein glycosylation.</text>
</comment>
<keyword evidence="6 12" id="KW-0812">Transmembrane</keyword>
<evidence type="ECO:0000256" key="4">
    <source>
        <dbReference type="ARBA" id="ARBA00022676"/>
    </source>
</evidence>
<evidence type="ECO:0000256" key="1">
    <source>
        <dbReference type="ARBA" id="ARBA00004323"/>
    </source>
</evidence>
<feature type="compositionally biased region" description="Basic and acidic residues" evidence="11">
    <location>
        <begin position="183"/>
        <end position="197"/>
    </location>
</feature>
<feature type="region of interest" description="Disordered" evidence="11">
    <location>
        <begin position="183"/>
        <end position="207"/>
    </location>
</feature>
<evidence type="ECO:0000256" key="3">
    <source>
        <dbReference type="ARBA" id="ARBA00008661"/>
    </source>
</evidence>
<keyword evidence="4 13" id="KW-0328">Glycosyltransferase</keyword>
<dbReference type="Gene3D" id="3.90.550.50">
    <property type="match status" value="1"/>
</dbReference>
<protein>
    <submittedName>
        <fullName evidence="13">Galactosyltransferase</fullName>
    </submittedName>
</protein>